<feature type="active site" description="Proton acceptor" evidence="6">
    <location>
        <position position="297"/>
    </location>
</feature>
<evidence type="ECO:0000256" key="4">
    <source>
        <dbReference type="ARBA" id="ARBA00023277"/>
    </source>
</evidence>
<keyword evidence="4 5" id="KW-0119">Carbohydrate metabolism</keyword>
<dbReference type="OrthoDB" id="9779408at2"/>
<dbReference type="RefSeq" id="WP_155063061.1">
    <property type="nucleotide sequence ID" value="NZ_WMIF01000002.1"/>
</dbReference>
<feature type="binding site" evidence="8">
    <location>
        <begin position="73"/>
        <end position="74"/>
    </location>
    <ligand>
        <name>beta-D-galactose</name>
        <dbReference type="ChEBI" id="CHEBI:27667"/>
    </ligand>
</feature>
<dbReference type="GO" id="GO:0030246">
    <property type="term" value="F:carbohydrate binding"/>
    <property type="evidence" value="ECO:0007669"/>
    <property type="project" value="InterPro"/>
</dbReference>
<dbReference type="UniPathway" id="UPA00242"/>
<evidence type="ECO:0000256" key="5">
    <source>
        <dbReference type="PIRNR" id="PIRNR005096"/>
    </source>
</evidence>
<comment type="pathway">
    <text evidence="1 5">Carbohydrate metabolism; hexose metabolism.</text>
</comment>
<dbReference type="InterPro" id="IPR008183">
    <property type="entry name" value="Aldose_1/G6P_1-epimerase"/>
</dbReference>
<comment type="similarity">
    <text evidence="2 5">Belongs to the aldose epimerase family.</text>
</comment>
<feature type="active site" description="Proton donor" evidence="6">
    <location>
        <position position="171"/>
    </location>
</feature>
<dbReference type="InterPro" id="IPR014718">
    <property type="entry name" value="GH-type_carb-bd"/>
</dbReference>
<protein>
    <recommendedName>
        <fullName evidence="5">Aldose 1-epimerase</fullName>
        <ecNumber evidence="5">5.1.3.3</ecNumber>
    </recommendedName>
</protein>
<dbReference type="PIRSF" id="PIRSF005096">
    <property type="entry name" value="GALM"/>
    <property type="match status" value="1"/>
</dbReference>
<dbReference type="GO" id="GO:0004034">
    <property type="term" value="F:aldose 1-epimerase activity"/>
    <property type="evidence" value="ECO:0007669"/>
    <property type="project" value="UniProtKB-EC"/>
</dbReference>
<gene>
    <name evidence="9" type="ORF">GL279_02645</name>
</gene>
<dbReference type="AlphaFoldDB" id="A0A844H204"/>
<dbReference type="GO" id="GO:0033499">
    <property type="term" value="P:galactose catabolic process via UDP-galactose, Leloir pathway"/>
    <property type="evidence" value="ECO:0007669"/>
    <property type="project" value="TreeGrafter"/>
</dbReference>
<feature type="binding site" evidence="8">
    <location>
        <begin position="171"/>
        <end position="173"/>
    </location>
    <ligand>
        <name>beta-D-galactose</name>
        <dbReference type="ChEBI" id="CHEBI:27667"/>
    </ligand>
</feature>
<evidence type="ECO:0000313" key="9">
    <source>
        <dbReference type="EMBL" id="MTH33493.1"/>
    </source>
</evidence>
<accession>A0A844H204</accession>
<evidence type="ECO:0000313" key="10">
    <source>
        <dbReference type="Proteomes" id="UP000442533"/>
    </source>
</evidence>
<comment type="caution">
    <text evidence="9">The sequence shown here is derived from an EMBL/GenBank/DDBJ whole genome shotgun (WGS) entry which is preliminary data.</text>
</comment>
<dbReference type="InterPro" id="IPR047215">
    <property type="entry name" value="Galactose_mutarotase-like"/>
</dbReference>
<dbReference type="EMBL" id="WMIF01000002">
    <property type="protein sequence ID" value="MTH33493.1"/>
    <property type="molecule type" value="Genomic_DNA"/>
</dbReference>
<dbReference type="InterPro" id="IPR015443">
    <property type="entry name" value="Aldose_1-epimerase"/>
</dbReference>
<reference evidence="9 10" key="1">
    <citation type="submission" date="2019-11" db="EMBL/GenBank/DDBJ databases">
        <authorList>
            <person name="Dong K."/>
        </authorList>
    </citation>
    <scope>NUCLEOTIDE SEQUENCE [LARGE SCALE GENOMIC DNA]</scope>
    <source>
        <strain evidence="9 10">JCM 17370</strain>
    </source>
</reference>
<proteinExistence type="inferred from homology"/>
<evidence type="ECO:0000256" key="1">
    <source>
        <dbReference type="ARBA" id="ARBA00005028"/>
    </source>
</evidence>
<evidence type="ECO:0000256" key="3">
    <source>
        <dbReference type="ARBA" id="ARBA00023235"/>
    </source>
</evidence>
<dbReference type="PANTHER" id="PTHR10091:SF49">
    <property type="entry name" value="ALDOSE 1-EPIMERASE"/>
    <property type="match status" value="1"/>
</dbReference>
<feature type="binding site" evidence="7">
    <location>
        <position position="233"/>
    </location>
    <ligand>
        <name>beta-D-galactose</name>
        <dbReference type="ChEBI" id="CHEBI:27667"/>
    </ligand>
</feature>
<dbReference type="CDD" id="cd09019">
    <property type="entry name" value="galactose_mutarotase_like"/>
    <property type="match status" value="1"/>
</dbReference>
<dbReference type="Proteomes" id="UP000442533">
    <property type="component" value="Unassembled WGS sequence"/>
</dbReference>
<comment type="catalytic activity">
    <reaction evidence="5">
        <text>alpha-D-glucose = beta-D-glucose</text>
        <dbReference type="Rhea" id="RHEA:10264"/>
        <dbReference type="ChEBI" id="CHEBI:15903"/>
        <dbReference type="ChEBI" id="CHEBI:17925"/>
        <dbReference type="EC" id="5.1.3.3"/>
    </reaction>
</comment>
<name>A0A844H204_9RHOB</name>
<dbReference type="GO" id="GO:0006006">
    <property type="term" value="P:glucose metabolic process"/>
    <property type="evidence" value="ECO:0007669"/>
    <property type="project" value="TreeGrafter"/>
</dbReference>
<keyword evidence="3 5" id="KW-0413">Isomerase</keyword>
<dbReference type="InterPro" id="IPR011013">
    <property type="entry name" value="Gal_mutarotase_sf_dom"/>
</dbReference>
<organism evidence="9 10">
    <name type="scientific">Paracoccus limosus</name>
    <dbReference type="NCBI Taxonomy" id="913252"/>
    <lineage>
        <taxon>Bacteria</taxon>
        <taxon>Pseudomonadati</taxon>
        <taxon>Pseudomonadota</taxon>
        <taxon>Alphaproteobacteria</taxon>
        <taxon>Rhodobacterales</taxon>
        <taxon>Paracoccaceae</taxon>
        <taxon>Paracoccus</taxon>
    </lineage>
</organism>
<dbReference type="EC" id="5.1.3.3" evidence="5"/>
<evidence type="ECO:0000256" key="2">
    <source>
        <dbReference type="ARBA" id="ARBA00006206"/>
    </source>
</evidence>
<evidence type="ECO:0000256" key="7">
    <source>
        <dbReference type="PIRSR" id="PIRSR005096-2"/>
    </source>
</evidence>
<sequence length="332" mass="36266">MSRFGRLPDGEQVISTVLQAHGLRLTTISWGASVQDLRLQGVPHPLVLGFPTLAPYLTAGGRYFGAIVGRAANRIAGGEAVLDGRQLHLDRNEAGRNTLHGGSQGSGQRNWRRVALGPDHIAYADHLPDGHMGFPGNLLVRATYRLRPSSILEIEILAISTAATLCNFAQHSYFNLDGSDSIRDHELTCPATHYLPVDDALIPLGEPAPVDGTALDFRSPVPLGPRLDETVIDHNLCLDRQRLREPRPVASLQAGRVQMQIETTEPGLQVYTGDHIRPGSTGISGHRYGRNAGIALEPQCWPDAPHHPDYPSIRLEPGVIYRQTTILRFAQQ</sequence>
<evidence type="ECO:0000256" key="6">
    <source>
        <dbReference type="PIRSR" id="PIRSR005096-1"/>
    </source>
</evidence>
<dbReference type="Pfam" id="PF01263">
    <property type="entry name" value="Aldose_epim"/>
    <property type="match status" value="1"/>
</dbReference>
<dbReference type="Gene3D" id="2.70.98.10">
    <property type="match status" value="1"/>
</dbReference>
<evidence type="ECO:0000256" key="8">
    <source>
        <dbReference type="PIRSR" id="PIRSR005096-3"/>
    </source>
</evidence>
<dbReference type="PANTHER" id="PTHR10091">
    <property type="entry name" value="ALDOSE-1-EPIMERASE"/>
    <property type="match status" value="1"/>
</dbReference>
<dbReference type="SUPFAM" id="SSF74650">
    <property type="entry name" value="Galactose mutarotase-like"/>
    <property type="match status" value="1"/>
</dbReference>
<keyword evidence="10" id="KW-1185">Reference proteome</keyword>